<evidence type="ECO:0000313" key="1">
    <source>
        <dbReference type="EMBL" id="EFH82978.1"/>
    </source>
</evidence>
<organism evidence="1 2">
    <name type="scientific">Ktedonobacter racemifer DSM 44963</name>
    <dbReference type="NCBI Taxonomy" id="485913"/>
    <lineage>
        <taxon>Bacteria</taxon>
        <taxon>Bacillati</taxon>
        <taxon>Chloroflexota</taxon>
        <taxon>Ktedonobacteria</taxon>
        <taxon>Ktedonobacterales</taxon>
        <taxon>Ktedonobacteraceae</taxon>
        <taxon>Ktedonobacter</taxon>
    </lineage>
</organism>
<dbReference type="eggNOG" id="ENOG50336E3">
    <property type="taxonomic scope" value="Bacteria"/>
</dbReference>
<dbReference type="OrthoDB" id="675075at2"/>
<dbReference type="RefSeq" id="WP_007921478.1">
    <property type="nucleotide sequence ID" value="NZ_ADVG01000004.1"/>
</dbReference>
<gene>
    <name evidence="1" type="ORF">Krac_3882</name>
</gene>
<keyword evidence="2" id="KW-1185">Reference proteome</keyword>
<accession>D6U3I8</accession>
<sequence length="121" mass="13691">MSTFDTNTTQASALQHLAFFVDSWKAHGTFFATPTSSQKTIEMNIHGTQDLENNWLILRTEEIPTPENPHPLSAIYIWGYDLTSRQFIASWFDSHGGRATQTSSGWDGDQLVFLVHSDERS</sequence>
<dbReference type="Proteomes" id="UP000004508">
    <property type="component" value="Unassembled WGS sequence"/>
</dbReference>
<protein>
    <submittedName>
        <fullName evidence="1">Uncharacterized protein</fullName>
    </submittedName>
</protein>
<evidence type="ECO:0000313" key="2">
    <source>
        <dbReference type="Proteomes" id="UP000004508"/>
    </source>
</evidence>
<name>D6U3I8_KTERA</name>
<dbReference type="AlphaFoldDB" id="D6U3I8"/>
<reference evidence="1 2" key="1">
    <citation type="journal article" date="2011" name="Stand. Genomic Sci.">
        <title>Non-contiguous finished genome sequence and contextual data of the filamentous soil bacterium Ktedonobacter racemifer type strain (SOSP1-21).</title>
        <authorList>
            <person name="Chang Y.J."/>
            <person name="Land M."/>
            <person name="Hauser L."/>
            <person name="Chertkov O."/>
            <person name="Del Rio T.G."/>
            <person name="Nolan M."/>
            <person name="Copeland A."/>
            <person name="Tice H."/>
            <person name="Cheng J.F."/>
            <person name="Lucas S."/>
            <person name="Han C."/>
            <person name="Goodwin L."/>
            <person name="Pitluck S."/>
            <person name="Ivanova N."/>
            <person name="Ovchinikova G."/>
            <person name="Pati A."/>
            <person name="Chen A."/>
            <person name="Palaniappan K."/>
            <person name="Mavromatis K."/>
            <person name="Liolios K."/>
            <person name="Brettin T."/>
            <person name="Fiebig A."/>
            <person name="Rohde M."/>
            <person name="Abt B."/>
            <person name="Goker M."/>
            <person name="Detter J.C."/>
            <person name="Woyke T."/>
            <person name="Bristow J."/>
            <person name="Eisen J.A."/>
            <person name="Markowitz V."/>
            <person name="Hugenholtz P."/>
            <person name="Kyrpides N.C."/>
            <person name="Klenk H.P."/>
            <person name="Lapidus A."/>
        </authorList>
    </citation>
    <scope>NUCLEOTIDE SEQUENCE [LARGE SCALE GENOMIC DNA]</scope>
    <source>
        <strain evidence="2">DSM 44963</strain>
    </source>
</reference>
<proteinExistence type="predicted"/>
<dbReference type="EMBL" id="ADVG01000004">
    <property type="protein sequence ID" value="EFH82978.1"/>
    <property type="molecule type" value="Genomic_DNA"/>
</dbReference>
<comment type="caution">
    <text evidence="1">The sequence shown here is derived from an EMBL/GenBank/DDBJ whole genome shotgun (WGS) entry which is preliminary data.</text>
</comment>
<dbReference type="InParanoid" id="D6U3I8"/>